<accession>A0A1T4WDQ8</accession>
<dbReference type="HAMAP" id="MF_01527_B">
    <property type="entry name" value="GTP_cyclohydrol_B"/>
    <property type="match status" value="1"/>
</dbReference>
<feature type="site" description="May be catalytically important" evidence="2">
    <location>
        <position position="164"/>
    </location>
</feature>
<evidence type="ECO:0000313" key="5">
    <source>
        <dbReference type="Proteomes" id="UP000190027"/>
    </source>
</evidence>
<comment type="catalytic activity">
    <reaction evidence="2">
        <text>GTP + H2O = 7,8-dihydroneopterin 3'-triphosphate + formate + H(+)</text>
        <dbReference type="Rhea" id="RHEA:17473"/>
        <dbReference type="ChEBI" id="CHEBI:15377"/>
        <dbReference type="ChEBI" id="CHEBI:15378"/>
        <dbReference type="ChEBI" id="CHEBI:15740"/>
        <dbReference type="ChEBI" id="CHEBI:37565"/>
        <dbReference type="ChEBI" id="CHEBI:58462"/>
        <dbReference type="EC" id="3.5.4.16"/>
    </reaction>
</comment>
<dbReference type="GO" id="GO:0046654">
    <property type="term" value="P:tetrahydrofolate biosynthetic process"/>
    <property type="evidence" value="ECO:0007669"/>
    <property type="project" value="UniProtKB-UniRule"/>
</dbReference>
<protein>
    <recommendedName>
        <fullName evidence="2">GTP cyclohydrolase FolE2</fullName>
        <ecNumber evidence="2">3.5.4.16</ecNumber>
    </recommendedName>
</protein>
<feature type="region of interest" description="Disordered" evidence="3">
    <location>
        <begin position="1"/>
        <end position="20"/>
    </location>
</feature>
<sequence length="277" mass="30680">MSKTQRGADHVRPADAKAGMEDVQNGRASIAMPIDRVGVKDIRLPLLVRDRVQGSQHTVASVDLSVDLPAHFKGTHMSRFVEALEGWSEELDYASFKRLLANITERLNARRAYAELRFPFFLHRSAPASGGKSMMGYDCSLVGEYEDGELVFTLGVEVPVMTVCPCSLAISEQGAHSQRAIVRVLARFTGLLWLEDLIEICESAGSSPVYTLLKRADEKYVTESAFANPAFVEDVVRSVARGLSEHPKVSWFRASVESQESIHAHSAYAIIERDLRD</sequence>
<reference evidence="4 5" key="1">
    <citation type="submission" date="2017-02" db="EMBL/GenBank/DDBJ databases">
        <authorList>
            <person name="Peterson S.W."/>
        </authorList>
    </citation>
    <scope>NUCLEOTIDE SEQUENCE [LARGE SCALE GENOMIC DNA]</scope>
    <source>
        <strain evidence="4 5">DSM 16080</strain>
    </source>
</reference>
<dbReference type="EMBL" id="FUYC01000002">
    <property type="protein sequence ID" value="SKA75269.1"/>
    <property type="molecule type" value="Genomic_DNA"/>
</dbReference>
<dbReference type="Pfam" id="PF02649">
    <property type="entry name" value="GCHY-1"/>
    <property type="match status" value="1"/>
</dbReference>
<dbReference type="GO" id="GO:0003934">
    <property type="term" value="F:GTP cyclohydrolase I activity"/>
    <property type="evidence" value="ECO:0007669"/>
    <property type="project" value="UniProtKB-UniRule"/>
</dbReference>
<dbReference type="PANTHER" id="PTHR36445">
    <property type="entry name" value="GTP CYCLOHYDROLASE MPTA"/>
    <property type="match status" value="1"/>
</dbReference>
<name>A0A1T4WDQ8_9BACT</name>
<organism evidence="4 5">
    <name type="scientific">Paucidesulfovibrio gracilis DSM 16080</name>
    <dbReference type="NCBI Taxonomy" id="1121449"/>
    <lineage>
        <taxon>Bacteria</taxon>
        <taxon>Pseudomonadati</taxon>
        <taxon>Thermodesulfobacteriota</taxon>
        <taxon>Desulfovibrionia</taxon>
        <taxon>Desulfovibrionales</taxon>
        <taxon>Desulfovibrionaceae</taxon>
        <taxon>Paucidesulfovibrio</taxon>
    </lineage>
</organism>
<dbReference type="InterPro" id="IPR003801">
    <property type="entry name" value="GTP_cyclohydrolase_FolE2/MptA"/>
</dbReference>
<dbReference type="Gene3D" id="3.10.270.10">
    <property type="entry name" value="Urate Oxidase"/>
    <property type="match status" value="1"/>
</dbReference>
<comment type="function">
    <text evidence="2">Converts GTP to 7,8-dihydroneopterin triphosphate.</text>
</comment>
<dbReference type="PANTHER" id="PTHR36445:SF1">
    <property type="entry name" value="GTP CYCLOHYDROLASE MPTA"/>
    <property type="match status" value="1"/>
</dbReference>
<dbReference type="Proteomes" id="UP000190027">
    <property type="component" value="Unassembled WGS sequence"/>
</dbReference>
<keyword evidence="5" id="KW-1185">Reference proteome</keyword>
<evidence type="ECO:0000256" key="3">
    <source>
        <dbReference type="SAM" id="MobiDB-lite"/>
    </source>
</evidence>
<evidence type="ECO:0000256" key="2">
    <source>
        <dbReference type="HAMAP-Rule" id="MF_01527"/>
    </source>
</evidence>
<proteinExistence type="inferred from homology"/>
<dbReference type="NCBIfam" id="NF010200">
    <property type="entry name" value="PRK13674.1-1"/>
    <property type="match status" value="1"/>
</dbReference>
<dbReference type="EC" id="3.5.4.16" evidence="2"/>
<evidence type="ECO:0000313" key="4">
    <source>
        <dbReference type="EMBL" id="SKA75269.1"/>
    </source>
</evidence>
<dbReference type="AlphaFoldDB" id="A0A1T4WDQ8"/>
<dbReference type="InterPro" id="IPR022838">
    <property type="entry name" value="GTP_cyclohydrolase_FolE2"/>
</dbReference>
<dbReference type="STRING" id="1121449.SAMN02745704_00849"/>
<evidence type="ECO:0000256" key="1">
    <source>
        <dbReference type="ARBA" id="ARBA00022801"/>
    </source>
</evidence>
<keyword evidence="1 2" id="KW-0378">Hydrolase</keyword>
<dbReference type="UniPathway" id="UPA00848">
    <property type="reaction ID" value="UER00151"/>
</dbReference>
<comment type="similarity">
    <text evidence="2">Belongs to the GTP cyclohydrolase IV family.</text>
</comment>
<comment type="pathway">
    <text evidence="2">Cofactor biosynthesis; 7,8-dihydroneopterin triphosphate biosynthesis; 7,8-dihydroneopterin triphosphate from GTP: step 1/1.</text>
</comment>
<gene>
    <name evidence="2" type="primary">folE2</name>
    <name evidence="4" type="ORF">SAMN02745704_00849</name>
</gene>